<feature type="compositionally biased region" description="Low complexity" evidence="1">
    <location>
        <begin position="14"/>
        <end position="48"/>
    </location>
</feature>
<keyword evidence="2" id="KW-0812">Transmembrane</keyword>
<proteinExistence type="predicted"/>
<evidence type="ECO:0000313" key="4">
    <source>
        <dbReference type="Proteomes" id="UP000823388"/>
    </source>
</evidence>
<dbReference type="AlphaFoldDB" id="A0A8T0SRD7"/>
<comment type="caution">
    <text evidence="3">The sequence shown here is derived from an EMBL/GenBank/DDBJ whole genome shotgun (WGS) entry which is preliminary data.</text>
</comment>
<reference evidence="3" key="1">
    <citation type="submission" date="2020-05" db="EMBL/GenBank/DDBJ databases">
        <title>WGS assembly of Panicum virgatum.</title>
        <authorList>
            <person name="Lovell J.T."/>
            <person name="Jenkins J."/>
            <person name="Shu S."/>
            <person name="Juenger T.E."/>
            <person name="Schmutz J."/>
        </authorList>
    </citation>
    <scope>NUCLEOTIDE SEQUENCE</scope>
    <source>
        <strain evidence="3">AP13</strain>
    </source>
</reference>
<dbReference type="Proteomes" id="UP000823388">
    <property type="component" value="Chromosome 5K"/>
</dbReference>
<sequence>MAHQHRGITRKPRAPAGAAVSGAVAAMAAPGIGSGSTTSRRPSGWRRGLAGRHLRGPSSGAASPDVAAADDDGGGAASARRSLVRAPGRTAPVSTLLLHDAKHFVCSSPPLAHLSSNFPQFDLVPILGFVLGLVVVPSFWLRIKQ</sequence>
<name>A0A8T0SRD7_PANVG</name>
<dbReference type="EMBL" id="CM029045">
    <property type="protein sequence ID" value="KAG2601161.1"/>
    <property type="molecule type" value="Genomic_DNA"/>
</dbReference>
<gene>
    <name evidence="3" type="ORF">PVAP13_5KG571700</name>
</gene>
<feature type="transmembrane region" description="Helical" evidence="2">
    <location>
        <begin position="123"/>
        <end position="141"/>
    </location>
</feature>
<evidence type="ECO:0000256" key="1">
    <source>
        <dbReference type="SAM" id="MobiDB-lite"/>
    </source>
</evidence>
<protein>
    <submittedName>
        <fullName evidence="3">Uncharacterized protein</fullName>
    </submittedName>
</protein>
<feature type="compositionally biased region" description="Basic residues" evidence="1">
    <location>
        <begin position="1"/>
        <end position="13"/>
    </location>
</feature>
<evidence type="ECO:0000313" key="3">
    <source>
        <dbReference type="EMBL" id="KAG2601161.1"/>
    </source>
</evidence>
<feature type="compositionally biased region" description="Low complexity" evidence="1">
    <location>
        <begin position="56"/>
        <end position="67"/>
    </location>
</feature>
<keyword evidence="4" id="KW-1185">Reference proteome</keyword>
<keyword evidence="2" id="KW-1133">Transmembrane helix</keyword>
<feature type="region of interest" description="Disordered" evidence="1">
    <location>
        <begin position="1"/>
        <end position="84"/>
    </location>
</feature>
<accession>A0A8T0SRD7</accession>
<keyword evidence="2" id="KW-0472">Membrane</keyword>
<organism evidence="3 4">
    <name type="scientific">Panicum virgatum</name>
    <name type="common">Blackwell switchgrass</name>
    <dbReference type="NCBI Taxonomy" id="38727"/>
    <lineage>
        <taxon>Eukaryota</taxon>
        <taxon>Viridiplantae</taxon>
        <taxon>Streptophyta</taxon>
        <taxon>Embryophyta</taxon>
        <taxon>Tracheophyta</taxon>
        <taxon>Spermatophyta</taxon>
        <taxon>Magnoliopsida</taxon>
        <taxon>Liliopsida</taxon>
        <taxon>Poales</taxon>
        <taxon>Poaceae</taxon>
        <taxon>PACMAD clade</taxon>
        <taxon>Panicoideae</taxon>
        <taxon>Panicodae</taxon>
        <taxon>Paniceae</taxon>
        <taxon>Panicinae</taxon>
        <taxon>Panicum</taxon>
        <taxon>Panicum sect. Hiantes</taxon>
    </lineage>
</organism>
<evidence type="ECO:0000256" key="2">
    <source>
        <dbReference type="SAM" id="Phobius"/>
    </source>
</evidence>